<keyword evidence="2" id="KW-1185">Reference proteome</keyword>
<proteinExistence type="predicted"/>
<reference evidence="1 2" key="1">
    <citation type="journal article" date="2020" name="Phytopathology">
        <title>Genome Sequence Resources of Colletotrichum truncatum, C. plurivorum, C. musicola, and C. sojae: Four Species Pathogenic to Soybean (Glycine max).</title>
        <authorList>
            <person name="Rogerio F."/>
            <person name="Boufleur T.R."/>
            <person name="Ciampi-Guillardi M."/>
            <person name="Sukno S.A."/>
            <person name="Thon M.R."/>
            <person name="Massola Junior N.S."/>
            <person name="Baroncelli R."/>
        </authorList>
    </citation>
    <scope>NUCLEOTIDE SEQUENCE [LARGE SCALE GENOMIC DNA]</scope>
    <source>
        <strain evidence="1 2">CMES1059</strain>
    </source>
</reference>
<gene>
    <name evidence="1" type="ORF">CTRU02_211653</name>
</gene>
<organism evidence="1 2">
    <name type="scientific">Colletotrichum truncatum</name>
    <name type="common">Anthracnose fungus</name>
    <name type="synonym">Colletotrichum capsici</name>
    <dbReference type="NCBI Taxonomy" id="5467"/>
    <lineage>
        <taxon>Eukaryota</taxon>
        <taxon>Fungi</taxon>
        <taxon>Dikarya</taxon>
        <taxon>Ascomycota</taxon>
        <taxon>Pezizomycotina</taxon>
        <taxon>Sordariomycetes</taxon>
        <taxon>Hypocreomycetidae</taxon>
        <taxon>Glomerellales</taxon>
        <taxon>Glomerellaceae</taxon>
        <taxon>Colletotrichum</taxon>
        <taxon>Colletotrichum truncatum species complex</taxon>
    </lineage>
</organism>
<name>A0ACC3YL95_COLTU</name>
<dbReference type="Proteomes" id="UP000805649">
    <property type="component" value="Unassembled WGS sequence"/>
</dbReference>
<dbReference type="EMBL" id="VUJX02000008">
    <property type="protein sequence ID" value="KAL0932690.1"/>
    <property type="molecule type" value="Genomic_DNA"/>
</dbReference>
<evidence type="ECO:0000313" key="2">
    <source>
        <dbReference type="Proteomes" id="UP000805649"/>
    </source>
</evidence>
<comment type="caution">
    <text evidence="1">The sequence shown here is derived from an EMBL/GenBank/DDBJ whole genome shotgun (WGS) entry which is preliminary data.</text>
</comment>
<sequence length="247" mass="27288">MSKPTVILVHGAWHSPAHYQEFLDVLEEQGYPCVAPSLPSGDVVPPENPPEADASCIREIAQNLVDQGKEIIAFGHSYGGTVVTNAFTGLGIRTRAAEGKSGGVRWLVYCTAFILVQNESLDGAAPPEATPWQRHEGTLKVFTEGHDIGALLYSDLPRKEHQRWLKLLRPFPIASSQYPTQSPAYRDIETLYIYCENDALLPSVVQRSLVTKVRERGFEVHEESLQAGHFPSLSMPKELANIISNLT</sequence>
<accession>A0ACC3YL95</accession>
<protein>
    <submittedName>
        <fullName evidence="1">Uncharacterized protein</fullName>
    </submittedName>
</protein>
<evidence type="ECO:0000313" key="1">
    <source>
        <dbReference type="EMBL" id="KAL0932690.1"/>
    </source>
</evidence>